<dbReference type="InterPro" id="IPR045857">
    <property type="entry name" value="O16G_dom_2"/>
</dbReference>
<evidence type="ECO:0000313" key="3">
    <source>
        <dbReference type="EMBL" id="ROZ64368.1"/>
    </source>
</evidence>
<protein>
    <submittedName>
        <fullName evidence="3">Amylosucrase</fullName>
    </submittedName>
</protein>
<dbReference type="Pfam" id="PF00128">
    <property type="entry name" value="Alpha-amylase"/>
    <property type="match status" value="1"/>
</dbReference>
<dbReference type="InterPro" id="IPR044077">
    <property type="entry name" value="Amylosucrase"/>
</dbReference>
<evidence type="ECO:0000259" key="2">
    <source>
        <dbReference type="SMART" id="SM00642"/>
    </source>
</evidence>
<feature type="region of interest" description="Disordered" evidence="1">
    <location>
        <begin position="1"/>
        <end position="25"/>
    </location>
</feature>
<proteinExistence type="predicted"/>
<dbReference type="Gene3D" id="2.60.40.1180">
    <property type="entry name" value="Golgi alpha-mannosidase II"/>
    <property type="match status" value="1"/>
</dbReference>
<dbReference type="OrthoDB" id="9043248at2"/>
<dbReference type="InterPro" id="IPR017853">
    <property type="entry name" value="GH"/>
</dbReference>
<dbReference type="AlphaFoldDB" id="A0A3N3ZVW8"/>
<feature type="domain" description="Glycosyl hydrolase family 13 catalytic" evidence="2">
    <location>
        <begin position="131"/>
        <end position="563"/>
    </location>
</feature>
<dbReference type="PANTHER" id="PTHR10357:SF213">
    <property type="entry name" value="ALPHA AMYLASE CATALYTIC REGION"/>
    <property type="match status" value="1"/>
</dbReference>
<dbReference type="SUPFAM" id="SSF51011">
    <property type="entry name" value="Glycosyl hydrolase domain"/>
    <property type="match status" value="1"/>
</dbReference>
<dbReference type="Gene3D" id="3.90.400.10">
    <property type="entry name" value="Oligo-1,6-glucosidase, Domain 2"/>
    <property type="match status" value="1"/>
</dbReference>
<organism evidence="3 4">
    <name type="scientific">Kocuria soli</name>
    <dbReference type="NCBI Taxonomy" id="2485125"/>
    <lineage>
        <taxon>Bacteria</taxon>
        <taxon>Bacillati</taxon>
        <taxon>Actinomycetota</taxon>
        <taxon>Actinomycetes</taxon>
        <taxon>Micrococcales</taxon>
        <taxon>Micrococcaceae</taxon>
        <taxon>Kocuria</taxon>
    </lineage>
</organism>
<dbReference type="Proteomes" id="UP000270616">
    <property type="component" value="Unassembled WGS sequence"/>
</dbReference>
<accession>A0A3N3ZVW8</accession>
<dbReference type="Gene3D" id="1.10.1740.10">
    <property type="match status" value="1"/>
</dbReference>
<dbReference type="InterPro" id="IPR013780">
    <property type="entry name" value="Glyco_hydro_b"/>
</dbReference>
<dbReference type="CDD" id="cd11324">
    <property type="entry name" value="AmyAc_Amylosucrase"/>
    <property type="match status" value="1"/>
</dbReference>
<dbReference type="PANTHER" id="PTHR10357">
    <property type="entry name" value="ALPHA-AMYLASE FAMILY MEMBER"/>
    <property type="match status" value="1"/>
</dbReference>
<keyword evidence="4" id="KW-1185">Reference proteome</keyword>
<dbReference type="EMBL" id="RKMF01000003">
    <property type="protein sequence ID" value="ROZ64368.1"/>
    <property type="molecule type" value="Genomic_DNA"/>
</dbReference>
<feature type="compositionally biased region" description="Low complexity" evidence="1">
    <location>
        <begin position="1"/>
        <end position="17"/>
    </location>
</feature>
<comment type="caution">
    <text evidence="3">The sequence shown here is derived from an EMBL/GenBank/DDBJ whole genome shotgun (WGS) entry which is preliminary data.</text>
</comment>
<dbReference type="SUPFAM" id="SSF51445">
    <property type="entry name" value="(Trans)glycosidases"/>
    <property type="match status" value="1"/>
</dbReference>
<dbReference type="SMART" id="SM00642">
    <property type="entry name" value="Aamy"/>
    <property type="match status" value="1"/>
</dbReference>
<evidence type="ECO:0000256" key="1">
    <source>
        <dbReference type="SAM" id="MobiDB-lite"/>
    </source>
</evidence>
<evidence type="ECO:0000313" key="4">
    <source>
        <dbReference type="Proteomes" id="UP000270616"/>
    </source>
</evidence>
<dbReference type="InterPro" id="IPR006047">
    <property type="entry name" value="GH13_cat_dom"/>
</dbReference>
<reference evidence="3 4" key="1">
    <citation type="submission" date="2018-10" db="EMBL/GenBank/DDBJ databases">
        <title>Kocuria sp. M5W7-7, whole genome shotgun sequence.</title>
        <authorList>
            <person name="Tuo L."/>
        </authorList>
    </citation>
    <scope>NUCLEOTIDE SEQUENCE [LARGE SCALE GENOMIC DNA]</scope>
    <source>
        <strain evidence="3 4">M5W7-7</strain>
    </source>
</reference>
<dbReference type="GO" id="GO:0005975">
    <property type="term" value="P:carbohydrate metabolic process"/>
    <property type="evidence" value="ECO:0007669"/>
    <property type="project" value="InterPro"/>
</dbReference>
<dbReference type="RefSeq" id="WP_123824471.1">
    <property type="nucleotide sequence ID" value="NZ_RKMF01000003.1"/>
</dbReference>
<name>A0A3N3ZVW8_9MICC</name>
<sequence>MHSLPAGAASGLSSTPAPDRPSDLNNTTAVVEAAKAGALQHLEALVAAGTVQEPEALDFLRRFDLHYPALIDLVRRTYGSDGHVASVMVDLGAALARSWGERSADLRALDRRRSDAPDWFLARDQLGGVCYVDRWAGNLAGLRERIPYLEELGLTYLHLMPAFAVPDGNNDGGYAVSSYRHVDPRVGTMEELAELSGDLRERGISLVVDFVLNHTANDHEWAKAARAGDPKYQNYYWIYPDRQMPDAFERTTREIFPDDHPGSFTPVAPGDPRWVWTTFHDFQWDLNWTNPEVLAAMAGEMLFLANQGAEVLRFDAVAFLWKELGTSCESLPQAHWIVQMLNRVCRIAAPATIFKSEAIVHPDEVVQYIHPDECQISYNPLQMALTWEALATRKGVLLNDAIAERHGLPPGTAWVNYVRSHDDIGWTFSDEDAARRGIDGYHHRRFLNDFYTGRFPDSFADGVAFQYNPKTGDARVCGTTASLAGTTTDHPSDGVDRVLLAHGIAMSTGGLPLLYLGDELAQTNDPDWRLDPANGNDSRWAHRPYFPETGYAQRTDSTTVPGRVFQGLKHLLTVREQVTEFDGADLIGFDPRNEHLVGYQRPGLDPEGWPSVVLCLANVDDHPHRVEALTLSGFEREAVSLLDDKILDLAQGVDLPSHSMVWLRVYTR</sequence>
<gene>
    <name evidence="3" type="ORF">EDL96_03735</name>
</gene>
<dbReference type="Gene3D" id="3.20.20.80">
    <property type="entry name" value="Glycosidases"/>
    <property type="match status" value="1"/>
</dbReference>
<dbReference type="GO" id="GO:0047669">
    <property type="term" value="F:amylosucrase activity"/>
    <property type="evidence" value="ECO:0007669"/>
    <property type="project" value="InterPro"/>
</dbReference>